<dbReference type="SUPFAM" id="SSF50729">
    <property type="entry name" value="PH domain-like"/>
    <property type="match status" value="1"/>
</dbReference>
<dbReference type="PANTHER" id="PTHR22902:SF27">
    <property type="entry name" value="PLECKSTRIN HOMOLOGY DOMAIN-CONTAINING FAMILY A MEMBER 3"/>
    <property type="match status" value="1"/>
</dbReference>
<feature type="coiled-coil region" evidence="2">
    <location>
        <begin position="131"/>
        <end position="221"/>
    </location>
</feature>
<keyword evidence="2" id="KW-0175">Coiled coil</keyword>
<dbReference type="EMBL" id="DF237193">
    <property type="protein sequence ID" value="GAQ85598.1"/>
    <property type="molecule type" value="Genomic_DNA"/>
</dbReference>
<name>A0A1Y1IBY2_KLENI</name>
<evidence type="ECO:0000256" key="1">
    <source>
        <dbReference type="ARBA" id="ARBA00022553"/>
    </source>
</evidence>
<proteinExistence type="predicted"/>
<evidence type="ECO:0000259" key="3">
    <source>
        <dbReference type="PROSITE" id="PS50003"/>
    </source>
</evidence>
<dbReference type="Gene3D" id="2.30.29.30">
    <property type="entry name" value="Pleckstrin-homology domain (PH domain)/Phosphotyrosine-binding domain (PTB)"/>
    <property type="match status" value="1"/>
</dbReference>
<evidence type="ECO:0000313" key="5">
    <source>
        <dbReference type="Proteomes" id="UP000054558"/>
    </source>
</evidence>
<dbReference type="InterPro" id="IPR001849">
    <property type="entry name" value="PH_domain"/>
</dbReference>
<feature type="domain" description="PH" evidence="3">
    <location>
        <begin position="23"/>
        <end position="129"/>
    </location>
</feature>
<dbReference type="Pfam" id="PF00169">
    <property type="entry name" value="PH"/>
    <property type="match status" value="1"/>
</dbReference>
<gene>
    <name evidence="4" type="ORF">KFL_002440040</name>
</gene>
<accession>A0A1Y1IBY2</accession>
<dbReference type="OMA" id="FAYMEEH"/>
<organism evidence="4 5">
    <name type="scientific">Klebsormidium nitens</name>
    <name type="common">Green alga</name>
    <name type="synonym">Ulothrix nitens</name>
    <dbReference type="NCBI Taxonomy" id="105231"/>
    <lineage>
        <taxon>Eukaryota</taxon>
        <taxon>Viridiplantae</taxon>
        <taxon>Streptophyta</taxon>
        <taxon>Klebsormidiophyceae</taxon>
        <taxon>Klebsormidiales</taxon>
        <taxon>Klebsormidiaceae</taxon>
        <taxon>Klebsormidium</taxon>
    </lineage>
</organism>
<dbReference type="AlphaFoldDB" id="A0A1Y1IBY2"/>
<reference evidence="4 5" key="1">
    <citation type="journal article" date="2014" name="Nat. Commun.">
        <title>Klebsormidium flaccidum genome reveals primary factors for plant terrestrial adaptation.</title>
        <authorList>
            <person name="Hori K."/>
            <person name="Maruyama F."/>
            <person name="Fujisawa T."/>
            <person name="Togashi T."/>
            <person name="Yamamoto N."/>
            <person name="Seo M."/>
            <person name="Sato S."/>
            <person name="Yamada T."/>
            <person name="Mori H."/>
            <person name="Tajima N."/>
            <person name="Moriyama T."/>
            <person name="Ikeuchi M."/>
            <person name="Watanabe M."/>
            <person name="Wada H."/>
            <person name="Kobayashi K."/>
            <person name="Saito M."/>
            <person name="Masuda T."/>
            <person name="Sasaki-Sekimoto Y."/>
            <person name="Mashiguchi K."/>
            <person name="Awai K."/>
            <person name="Shimojima M."/>
            <person name="Masuda S."/>
            <person name="Iwai M."/>
            <person name="Nobusawa T."/>
            <person name="Narise T."/>
            <person name="Kondo S."/>
            <person name="Saito H."/>
            <person name="Sato R."/>
            <person name="Murakawa M."/>
            <person name="Ihara Y."/>
            <person name="Oshima-Yamada Y."/>
            <person name="Ohtaka K."/>
            <person name="Satoh M."/>
            <person name="Sonobe K."/>
            <person name="Ishii M."/>
            <person name="Ohtani R."/>
            <person name="Kanamori-Sato M."/>
            <person name="Honoki R."/>
            <person name="Miyazaki D."/>
            <person name="Mochizuki H."/>
            <person name="Umetsu J."/>
            <person name="Higashi K."/>
            <person name="Shibata D."/>
            <person name="Kamiya Y."/>
            <person name="Sato N."/>
            <person name="Nakamura Y."/>
            <person name="Tabata S."/>
            <person name="Ida S."/>
            <person name="Kurokawa K."/>
            <person name="Ohta H."/>
        </authorList>
    </citation>
    <scope>NUCLEOTIDE SEQUENCE [LARGE SCALE GENOMIC DNA]</scope>
    <source>
        <strain evidence="4 5">NIES-2285</strain>
    </source>
</reference>
<dbReference type="InterPro" id="IPR045188">
    <property type="entry name" value="Boi1/Boi2-like"/>
</dbReference>
<protein>
    <recommendedName>
        <fullName evidence="3">PH domain-containing protein</fullName>
    </recommendedName>
</protein>
<dbReference type="InterPro" id="IPR011993">
    <property type="entry name" value="PH-like_dom_sf"/>
</dbReference>
<evidence type="ECO:0000313" key="4">
    <source>
        <dbReference type="EMBL" id="GAQ85598.1"/>
    </source>
</evidence>
<sequence>MAKSAIKEIAKLSMENLETLWAHPDKSGILMKRGGDIQTWKRRYFVVKDTFLFYFKSRQDLSAPAGVVPIQNCHVEAADSRNAPTDWVFRVTLTNNEKLGEVKRKEYFLAATDSDDLSKWIDAVRCASDSKGHLRQQVDQAREEVRNLEQRWLAASAADAGMPIASMSPAQAGQDDAVVVAALTEELRSAQLLLEAAQRKLAAANARSEQHLRQIQQVEAMTAE</sequence>
<evidence type="ECO:0000256" key="2">
    <source>
        <dbReference type="SAM" id="Coils"/>
    </source>
</evidence>
<dbReference type="PANTHER" id="PTHR22902">
    <property type="entry name" value="SESQUIPEDALIAN"/>
    <property type="match status" value="1"/>
</dbReference>
<dbReference type="SMART" id="SM00233">
    <property type="entry name" value="PH"/>
    <property type="match status" value="1"/>
</dbReference>
<dbReference type="PROSITE" id="PS50003">
    <property type="entry name" value="PH_DOMAIN"/>
    <property type="match status" value="1"/>
</dbReference>
<dbReference type="OrthoDB" id="430364at2759"/>
<dbReference type="STRING" id="105231.A0A1Y1IBY2"/>
<dbReference type="Proteomes" id="UP000054558">
    <property type="component" value="Unassembled WGS sequence"/>
</dbReference>
<keyword evidence="5" id="KW-1185">Reference proteome</keyword>
<keyword evidence="1" id="KW-0597">Phosphoprotein</keyword>